<evidence type="ECO:0000313" key="1">
    <source>
        <dbReference type="EMBL" id="KAF2597799.1"/>
    </source>
</evidence>
<protein>
    <submittedName>
        <fullName evidence="1">Uncharacterized protein</fullName>
    </submittedName>
</protein>
<sequence>MELDEGEAEAAMAHAKRLIQSGGQRGDAKGHGGVHGGWFPRLRERGSIVLSSSKKGDTETVSSDAFLKRTIEYFEEHGENFS</sequence>
<evidence type="ECO:0000313" key="2">
    <source>
        <dbReference type="Proteomes" id="UP000712281"/>
    </source>
</evidence>
<reference evidence="1" key="1">
    <citation type="submission" date="2019-12" db="EMBL/GenBank/DDBJ databases">
        <title>Genome sequencing and annotation of Brassica cretica.</title>
        <authorList>
            <person name="Studholme D.J."/>
            <person name="Sarris P.F."/>
        </authorList>
    </citation>
    <scope>NUCLEOTIDE SEQUENCE</scope>
    <source>
        <strain evidence="1">PFS-001/15</strain>
        <tissue evidence="1">Leaf</tissue>
    </source>
</reference>
<proteinExistence type="predicted"/>
<name>A0A3N6TKX4_BRACR</name>
<accession>A0A3N6TKX4</accession>
<dbReference type="Proteomes" id="UP000712281">
    <property type="component" value="Unassembled WGS sequence"/>
</dbReference>
<gene>
    <name evidence="1" type="ORF">F2Q68_00011373</name>
</gene>
<dbReference type="EMBL" id="QGKW02000717">
    <property type="protein sequence ID" value="KAF2597799.1"/>
    <property type="molecule type" value="Genomic_DNA"/>
</dbReference>
<dbReference type="AlphaFoldDB" id="A0A3N6TKX4"/>
<organism evidence="1 2">
    <name type="scientific">Brassica cretica</name>
    <name type="common">Mustard</name>
    <dbReference type="NCBI Taxonomy" id="69181"/>
    <lineage>
        <taxon>Eukaryota</taxon>
        <taxon>Viridiplantae</taxon>
        <taxon>Streptophyta</taxon>
        <taxon>Embryophyta</taxon>
        <taxon>Tracheophyta</taxon>
        <taxon>Spermatophyta</taxon>
        <taxon>Magnoliopsida</taxon>
        <taxon>eudicotyledons</taxon>
        <taxon>Gunneridae</taxon>
        <taxon>Pentapetalae</taxon>
        <taxon>rosids</taxon>
        <taxon>malvids</taxon>
        <taxon>Brassicales</taxon>
        <taxon>Brassicaceae</taxon>
        <taxon>Brassiceae</taxon>
        <taxon>Brassica</taxon>
    </lineage>
</organism>
<comment type="caution">
    <text evidence="1">The sequence shown here is derived from an EMBL/GenBank/DDBJ whole genome shotgun (WGS) entry which is preliminary data.</text>
</comment>